<sequence length="233" mass="26158">MKVIAHRGASGYEPENTLLAIEAAIVMEVDAVEIDLHRVEDQLVVIHDRWIDKTTDGKGRLKDLTFAELRRFDAGKGQKVPTLWEVLKLINGRCAVNIELKADDTLALLVSTLTQACAELNFDSTQFVISSFNHHLLKNLKQHAGEWRIGALTGSRPLDYAEFAERLGAYSVHIDVDIVDKYFVDDAHARGLKVYVYTVDKEEDIDDLIALNVDGIFTNYPTRSLVKIAHSKL</sequence>
<accession>A0A545TCV1</accession>
<keyword evidence="3" id="KW-1185">Reference proteome</keyword>
<dbReference type="PANTHER" id="PTHR46211:SF1">
    <property type="entry name" value="GLYCEROPHOSPHODIESTER PHOSPHODIESTERASE, CYTOPLASMIC"/>
    <property type="match status" value="1"/>
</dbReference>
<evidence type="ECO:0000313" key="2">
    <source>
        <dbReference type="EMBL" id="TQV75021.1"/>
    </source>
</evidence>
<dbReference type="Gene3D" id="3.20.20.190">
    <property type="entry name" value="Phosphatidylinositol (PI) phosphodiesterase"/>
    <property type="match status" value="1"/>
</dbReference>
<dbReference type="EMBL" id="VIKR01000002">
    <property type="protein sequence ID" value="TQV75021.1"/>
    <property type="molecule type" value="Genomic_DNA"/>
</dbReference>
<dbReference type="Pfam" id="PF03009">
    <property type="entry name" value="GDPD"/>
    <property type="match status" value="1"/>
</dbReference>
<dbReference type="PANTHER" id="PTHR46211">
    <property type="entry name" value="GLYCEROPHOSPHORYL DIESTER PHOSPHODIESTERASE"/>
    <property type="match status" value="1"/>
</dbReference>
<protein>
    <submittedName>
        <fullName evidence="2">Glycerophosphodiester phosphodiesterase</fullName>
    </submittedName>
</protein>
<comment type="caution">
    <text evidence="2">The sequence shown here is derived from an EMBL/GenBank/DDBJ whole genome shotgun (WGS) entry which is preliminary data.</text>
</comment>
<dbReference type="GO" id="GO:0008081">
    <property type="term" value="F:phosphoric diester hydrolase activity"/>
    <property type="evidence" value="ECO:0007669"/>
    <property type="project" value="InterPro"/>
</dbReference>
<dbReference type="GO" id="GO:0006629">
    <property type="term" value="P:lipid metabolic process"/>
    <property type="evidence" value="ECO:0007669"/>
    <property type="project" value="InterPro"/>
</dbReference>
<dbReference type="PROSITE" id="PS51704">
    <property type="entry name" value="GP_PDE"/>
    <property type="match status" value="1"/>
</dbReference>
<dbReference type="AlphaFoldDB" id="A0A545TCV1"/>
<dbReference type="InterPro" id="IPR030395">
    <property type="entry name" value="GP_PDE_dom"/>
</dbReference>
<organism evidence="2 3">
    <name type="scientific">Aliikangiella marina</name>
    <dbReference type="NCBI Taxonomy" id="1712262"/>
    <lineage>
        <taxon>Bacteria</taxon>
        <taxon>Pseudomonadati</taxon>
        <taxon>Pseudomonadota</taxon>
        <taxon>Gammaproteobacteria</taxon>
        <taxon>Oceanospirillales</taxon>
        <taxon>Pleioneaceae</taxon>
        <taxon>Aliikangiella</taxon>
    </lineage>
</organism>
<evidence type="ECO:0000313" key="3">
    <source>
        <dbReference type="Proteomes" id="UP000317839"/>
    </source>
</evidence>
<evidence type="ECO:0000259" key="1">
    <source>
        <dbReference type="PROSITE" id="PS51704"/>
    </source>
</evidence>
<dbReference type="SUPFAM" id="SSF51695">
    <property type="entry name" value="PLC-like phosphodiesterases"/>
    <property type="match status" value="1"/>
</dbReference>
<proteinExistence type="predicted"/>
<reference evidence="2 3" key="1">
    <citation type="submission" date="2019-06" db="EMBL/GenBank/DDBJ databases">
        <title>Draft genome of Aliikangiella marina GYP-15.</title>
        <authorList>
            <person name="Wang G."/>
        </authorList>
    </citation>
    <scope>NUCLEOTIDE SEQUENCE [LARGE SCALE GENOMIC DNA]</scope>
    <source>
        <strain evidence="2 3">GYP-15</strain>
    </source>
</reference>
<feature type="domain" description="GP-PDE" evidence="1">
    <location>
        <begin position="1"/>
        <end position="228"/>
    </location>
</feature>
<dbReference type="OrthoDB" id="9795622at2"/>
<dbReference type="InterPro" id="IPR017946">
    <property type="entry name" value="PLC-like_Pdiesterase_TIM-brl"/>
</dbReference>
<dbReference type="Proteomes" id="UP000317839">
    <property type="component" value="Unassembled WGS sequence"/>
</dbReference>
<dbReference type="RefSeq" id="WP_142941639.1">
    <property type="nucleotide sequence ID" value="NZ_VIKR01000002.1"/>
</dbReference>
<gene>
    <name evidence="2" type="ORF">FLL45_08755</name>
</gene>
<name>A0A545TCV1_9GAMM</name>